<feature type="domain" description="CBS" evidence="3">
    <location>
        <begin position="1"/>
        <end position="59"/>
    </location>
</feature>
<dbReference type="HOGENOM" id="CLU_040681_12_1_2"/>
<evidence type="ECO:0000313" key="5">
    <source>
        <dbReference type="Proteomes" id="UP000001037"/>
    </source>
</evidence>
<evidence type="ECO:0000313" key="4">
    <source>
        <dbReference type="EMBL" id="AEM39071.1"/>
    </source>
</evidence>
<dbReference type="PROSITE" id="PS51371">
    <property type="entry name" value="CBS"/>
    <property type="match status" value="2"/>
</dbReference>
<dbReference type="EMBL" id="CP002838">
    <property type="protein sequence ID" value="AEM39071.1"/>
    <property type="molecule type" value="Genomic_DNA"/>
</dbReference>
<dbReference type="InterPro" id="IPR000644">
    <property type="entry name" value="CBS_dom"/>
</dbReference>
<dbReference type="CDD" id="cd09836">
    <property type="entry name" value="CBS_pair_arch"/>
    <property type="match status" value="1"/>
</dbReference>
<evidence type="ECO:0000256" key="1">
    <source>
        <dbReference type="ARBA" id="ARBA00023122"/>
    </source>
</evidence>
<proteinExistence type="predicted"/>
<evidence type="ECO:0000256" key="2">
    <source>
        <dbReference type="PROSITE-ProRule" id="PRU00703"/>
    </source>
</evidence>
<protein>
    <submittedName>
        <fullName evidence="4">Putative signal transduction protein with CBS domains</fullName>
    </submittedName>
</protein>
<organism evidence="4 5">
    <name type="scientific">Pyrolobus fumarii (strain DSM 11204 / 1A)</name>
    <dbReference type="NCBI Taxonomy" id="694429"/>
    <lineage>
        <taxon>Archaea</taxon>
        <taxon>Thermoproteota</taxon>
        <taxon>Thermoprotei</taxon>
        <taxon>Desulfurococcales</taxon>
        <taxon>Pyrodictiaceae</taxon>
        <taxon>Pyrolobus</taxon>
    </lineage>
</organism>
<dbReference type="STRING" id="694429.Pyrfu_1209"/>
<dbReference type="InParanoid" id="G0EFX0"/>
<dbReference type="InterPro" id="IPR046342">
    <property type="entry name" value="CBS_dom_sf"/>
</dbReference>
<dbReference type="PANTHER" id="PTHR43080">
    <property type="entry name" value="CBS DOMAIN-CONTAINING PROTEIN CBSX3, MITOCHONDRIAL"/>
    <property type="match status" value="1"/>
</dbReference>
<dbReference type="KEGG" id="pfm:Pyrfu_1209"/>
<dbReference type="Proteomes" id="UP000001037">
    <property type="component" value="Chromosome"/>
</dbReference>
<dbReference type="SUPFAM" id="SSF54631">
    <property type="entry name" value="CBS-domain pair"/>
    <property type="match status" value="1"/>
</dbReference>
<reference evidence="4 5" key="1">
    <citation type="journal article" date="2011" name="Stand. Genomic Sci.">
        <title>Complete genome sequence of the hyperthermophilic chemolithoautotroph Pyrolobus fumarii type strain (1A).</title>
        <authorList>
            <person name="Anderson I."/>
            <person name="Goker M."/>
            <person name="Nolan M."/>
            <person name="Lucas S."/>
            <person name="Hammon N."/>
            <person name="Deshpande S."/>
            <person name="Cheng J.F."/>
            <person name="Tapia R."/>
            <person name="Han C."/>
            <person name="Goodwin L."/>
            <person name="Pitluck S."/>
            <person name="Huntemann M."/>
            <person name="Liolios K."/>
            <person name="Ivanova N."/>
            <person name="Pagani I."/>
            <person name="Mavromatis K."/>
            <person name="Ovchinikova G."/>
            <person name="Pati A."/>
            <person name="Chen A."/>
            <person name="Palaniappan K."/>
            <person name="Land M."/>
            <person name="Hauser L."/>
            <person name="Brambilla E.M."/>
            <person name="Huber H."/>
            <person name="Yasawong M."/>
            <person name="Rohde M."/>
            <person name="Spring S."/>
            <person name="Abt B."/>
            <person name="Sikorski J."/>
            <person name="Wirth R."/>
            <person name="Detter J.C."/>
            <person name="Woyke T."/>
            <person name="Bristow J."/>
            <person name="Eisen J.A."/>
            <person name="Markowitz V."/>
            <person name="Hugenholtz P."/>
            <person name="Kyrpides N.C."/>
            <person name="Klenk H.P."/>
            <person name="Lapidus A."/>
        </authorList>
    </citation>
    <scope>NUCLEOTIDE SEQUENCE [LARGE SCALE GENOMIC DNA]</scope>
    <source>
        <strain evidence="5">DSM 11204 / 1A</strain>
    </source>
</reference>
<keyword evidence="1 2" id="KW-0129">CBS domain</keyword>
<dbReference type="AlphaFoldDB" id="G0EFX0"/>
<dbReference type="Pfam" id="PF00571">
    <property type="entry name" value="CBS"/>
    <property type="match status" value="2"/>
</dbReference>
<evidence type="ECO:0000259" key="3">
    <source>
        <dbReference type="PROSITE" id="PS51371"/>
    </source>
</evidence>
<dbReference type="SMART" id="SM00116">
    <property type="entry name" value="CBS"/>
    <property type="match status" value="2"/>
</dbReference>
<dbReference type="FunCoup" id="G0EFX0">
    <property type="interactions" value="33"/>
</dbReference>
<gene>
    <name evidence="4" type="ordered locus">Pyrfu_1209</name>
</gene>
<accession>G0EFX0</accession>
<dbReference type="InterPro" id="IPR051257">
    <property type="entry name" value="Diverse_CBS-Domain"/>
</dbReference>
<dbReference type="eggNOG" id="arCOG00606">
    <property type="taxonomic scope" value="Archaea"/>
</dbReference>
<dbReference type="PANTHER" id="PTHR43080:SF2">
    <property type="entry name" value="CBS DOMAIN-CONTAINING PROTEIN"/>
    <property type="match status" value="1"/>
</dbReference>
<feature type="domain" description="CBS" evidence="3">
    <location>
        <begin position="65"/>
        <end position="122"/>
    </location>
</feature>
<sequence>MSTSLVTARPEEPVREVVKRMVEHSVGSVLIVDDEGRLAGIFTERDLARLVARGASLEEPVSKYMSRSPVTASPDEPLAKIATKMIEHWLRHIPVVDEQGRPLGVISIRDVLRVIASFESFP</sequence>
<name>G0EFX0_PYRF1</name>
<dbReference type="Gene3D" id="3.10.580.10">
    <property type="entry name" value="CBS-domain"/>
    <property type="match status" value="1"/>
</dbReference>
<keyword evidence="5" id="KW-1185">Reference proteome</keyword>